<feature type="compositionally biased region" description="Polar residues" evidence="3">
    <location>
        <begin position="1"/>
        <end position="19"/>
    </location>
</feature>
<dbReference type="CDD" id="cd05819">
    <property type="entry name" value="NHL"/>
    <property type="match status" value="1"/>
</dbReference>
<dbReference type="Gene3D" id="2.120.10.30">
    <property type="entry name" value="TolB, C-terminal domain"/>
    <property type="match status" value="1"/>
</dbReference>
<dbReference type="PANTHER" id="PTHR24104:SF50">
    <property type="entry name" value="SMP-30_GLUCONOLACTONASE_LRE-LIKE REGION DOMAIN-CONTAINING PROTEIN"/>
    <property type="match status" value="1"/>
</dbReference>
<accession>A0A8J9ZG92</accession>
<keyword evidence="1" id="KW-0677">Repeat</keyword>
<evidence type="ECO:0000313" key="5">
    <source>
        <dbReference type="EMBL" id="CAH1252911.1"/>
    </source>
</evidence>
<feature type="compositionally biased region" description="Low complexity" evidence="3">
    <location>
        <begin position="280"/>
        <end position="293"/>
    </location>
</feature>
<dbReference type="InterPro" id="IPR050952">
    <property type="entry name" value="TRIM-NHL_E3_ligases"/>
</dbReference>
<dbReference type="SUPFAM" id="SSF101898">
    <property type="entry name" value="NHL repeat"/>
    <property type="match status" value="1"/>
</dbReference>
<dbReference type="InterPro" id="IPR011042">
    <property type="entry name" value="6-blade_b-propeller_TolB-like"/>
</dbReference>
<feature type="compositionally biased region" description="Basic and acidic residues" evidence="3">
    <location>
        <begin position="269"/>
        <end position="279"/>
    </location>
</feature>
<evidence type="ECO:0000256" key="2">
    <source>
        <dbReference type="PROSITE-ProRule" id="PRU00504"/>
    </source>
</evidence>
<dbReference type="OrthoDB" id="6043636at2759"/>
<gene>
    <name evidence="5" type="primary">TRIM71</name>
    <name evidence="5" type="ORF">BLAG_LOCUS12853</name>
</gene>
<keyword evidence="4" id="KW-0472">Membrane</keyword>
<reference evidence="5" key="1">
    <citation type="submission" date="2022-01" db="EMBL/GenBank/DDBJ databases">
        <authorList>
            <person name="Braso-Vives M."/>
        </authorList>
    </citation>
    <scope>NUCLEOTIDE SEQUENCE</scope>
</reference>
<evidence type="ECO:0000313" key="6">
    <source>
        <dbReference type="Proteomes" id="UP000838412"/>
    </source>
</evidence>
<evidence type="ECO:0000256" key="4">
    <source>
        <dbReference type="SAM" id="Phobius"/>
    </source>
</evidence>
<organism evidence="5 6">
    <name type="scientific">Branchiostoma lanceolatum</name>
    <name type="common">Common lancelet</name>
    <name type="synonym">Amphioxus lanceolatum</name>
    <dbReference type="NCBI Taxonomy" id="7740"/>
    <lineage>
        <taxon>Eukaryota</taxon>
        <taxon>Metazoa</taxon>
        <taxon>Chordata</taxon>
        <taxon>Cephalochordata</taxon>
        <taxon>Leptocardii</taxon>
        <taxon>Amphioxiformes</taxon>
        <taxon>Branchiostomatidae</taxon>
        <taxon>Branchiostoma</taxon>
    </lineage>
</organism>
<feature type="region of interest" description="Disordered" evidence="3">
    <location>
        <begin position="1"/>
        <end position="88"/>
    </location>
</feature>
<dbReference type="GO" id="GO:0043161">
    <property type="term" value="P:proteasome-mediated ubiquitin-dependent protein catabolic process"/>
    <property type="evidence" value="ECO:0007669"/>
    <property type="project" value="TreeGrafter"/>
</dbReference>
<feature type="repeat" description="NHL" evidence="2">
    <location>
        <begin position="448"/>
        <end position="489"/>
    </location>
</feature>
<feature type="transmembrane region" description="Helical" evidence="4">
    <location>
        <begin position="345"/>
        <end position="363"/>
    </location>
</feature>
<keyword evidence="6" id="KW-1185">Reference proteome</keyword>
<sequence length="716" mass="78047">MSLRSTQEANLASRSTTLPSVRDPNPSYKPIKLPSTRDLNPTYRPSVPNSRENVQNPSPTYPQTVPMHQPDIPPEPAPDAAGKNPSIQPYAVTDLQDGELASWRADNDSAHLTVAHVTNDEMATATSSAAYQNSAADLNPGSNDGNPCRQPHAVTHLNEDETAFKPAKRNAIVCLPNDATSQCPDETAVRQGDSVDNFFIQPYAIRYQEEEDDGNSIPTEGATLTGNTPVAAVTPPDVDIEPYAAAYVGQGGVTFLKKRSEGPGTSTRSRNEVSTRLEGGDAASADGASVGNDGDTHDARQVPPIQNPLYVHNAENPMHRPNVGQLTCGSFLGCMYMYYRMYRSYALAVVILLVSFTFAGLYFTKNAQDVHKPTTAVGTTVTLVDTDDTAMADLMYSSTQAMNTATDTDHFTPGHPTHNSATSAKSSYMHNSTLPATSQGYSESATVVFGGEGSEPGRFNRNYGVAVSADKEIFVTDMLNKRVQVFSMDGVFLRLFTTVVPGEEVRKIQPCGAAIDVEGHFWLVGYSVEIGVSLHVVQYNKSGLPMTTFVDHSWAPYPSIAVDLRNNRIVVLASTEIFILQSNGTIYRRFETEQRLDFSYVTTDQEGNIFATDTSHSIVRVYDHSGQRRFTFGGVGLGKEKHIQPRGICFSRSFRILVADWANGEIDMFTSRGEFVRTVVNITNPWGIAVGPDGQLVVTNIQDNTVTIFPRQTVLN</sequence>
<dbReference type="AlphaFoldDB" id="A0A8J9ZG92"/>
<name>A0A8J9ZG92_BRALA</name>
<evidence type="ECO:0000256" key="3">
    <source>
        <dbReference type="SAM" id="MobiDB-lite"/>
    </source>
</evidence>
<keyword evidence="4" id="KW-1133">Transmembrane helix</keyword>
<dbReference type="InterPro" id="IPR001258">
    <property type="entry name" value="NHL_repeat"/>
</dbReference>
<dbReference type="GO" id="GO:0061630">
    <property type="term" value="F:ubiquitin protein ligase activity"/>
    <property type="evidence" value="ECO:0007669"/>
    <property type="project" value="TreeGrafter"/>
</dbReference>
<feature type="compositionally biased region" description="Polar residues" evidence="3">
    <location>
        <begin position="47"/>
        <end position="63"/>
    </location>
</feature>
<dbReference type="GO" id="GO:0000209">
    <property type="term" value="P:protein polyubiquitination"/>
    <property type="evidence" value="ECO:0007669"/>
    <property type="project" value="TreeGrafter"/>
</dbReference>
<evidence type="ECO:0000256" key="1">
    <source>
        <dbReference type="ARBA" id="ARBA00022737"/>
    </source>
</evidence>
<dbReference type="EMBL" id="OV696687">
    <property type="protein sequence ID" value="CAH1252911.1"/>
    <property type="molecule type" value="Genomic_DNA"/>
</dbReference>
<feature type="region of interest" description="Disordered" evidence="3">
    <location>
        <begin position="256"/>
        <end position="303"/>
    </location>
</feature>
<keyword evidence="4" id="KW-0812">Transmembrane</keyword>
<proteinExistence type="predicted"/>
<dbReference type="Proteomes" id="UP000838412">
    <property type="component" value="Chromosome 2"/>
</dbReference>
<dbReference type="PROSITE" id="PS51125">
    <property type="entry name" value="NHL"/>
    <property type="match status" value="1"/>
</dbReference>
<protein>
    <submittedName>
        <fullName evidence="5">TRIM71 protein</fullName>
    </submittedName>
</protein>
<dbReference type="PANTHER" id="PTHR24104">
    <property type="entry name" value="E3 UBIQUITIN-PROTEIN LIGASE NHLRC1-RELATED"/>
    <property type="match status" value="1"/>
</dbReference>